<evidence type="ECO:0000256" key="1">
    <source>
        <dbReference type="ARBA" id="ARBA00022729"/>
    </source>
</evidence>
<comment type="caution">
    <text evidence="4">The sequence shown here is derived from an EMBL/GenBank/DDBJ whole genome shotgun (WGS) entry which is preliminary data.</text>
</comment>
<evidence type="ECO:0000256" key="2">
    <source>
        <dbReference type="SAM" id="SignalP"/>
    </source>
</evidence>
<protein>
    <submittedName>
        <fullName evidence="4">Porin family protein</fullName>
    </submittedName>
</protein>
<name>A0A9X2F3S1_9SPHI</name>
<reference evidence="4" key="1">
    <citation type="submission" date="2022-06" db="EMBL/GenBank/DDBJ databases">
        <title>Solitalea sp. MAHUQ-68 isolated from rhizospheric soil.</title>
        <authorList>
            <person name="Huq M.A."/>
        </authorList>
    </citation>
    <scope>NUCLEOTIDE SEQUENCE</scope>
    <source>
        <strain evidence="4">MAHUQ-68</strain>
    </source>
</reference>
<accession>A0A9X2F3S1</accession>
<evidence type="ECO:0000259" key="3">
    <source>
        <dbReference type="Pfam" id="PF13505"/>
    </source>
</evidence>
<dbReference type="EMBL" id="JAMWYS010000040">
    <property type="protein sequence ID" value="MCO4293700.1"/>
    <property type="molecule type" value="Genomic_DNA"/>
</dbReference>
<feature type="chain" id="PRO_5040837410" evidence="2">
    <location>
        <begin position="21"/>
        <end position="340"/>
    </location>
</feature>
<dbReference type="Pfam" id="PF13505">
    <property type="entry name" value="OMP_b-brl"/>
    <property type="match status" value="1"/>
</dbReference>
<dbReference type="SUPFAM" id="SSF56925">
    <property type="entry name" value="OMPA-like"/>
    <property type="match status" value="1"/>
</dbReference>
<dbReference type="Gene3D" id="2.40.160.20">
    <property type="match status" value="1"/>
</dbReference>
<keyword evidence="1 2" id="KW-0732">Signal</keyword>
<feature type="signal peptide" evidence="2">
    <location>
        <begin position="1"/>
        <end position="20"/>
    </location>
</feature>
<evidence type="ECO:0000313" key="5">
    <source>
        <dbReference type="Proteomes" id="UP001155182"/>
    </source>
</evidence>
<sequence length="340" mass="36751">MKKILLSMLMLGTLYSEAIAQSKDVVAKDGRGWYIKGGASYFITVTPVEFPNVGSLQPRVSTGTLVPTVINGVTTLKEVLSTDKTITGSFGQGYRFNATPGYSFNKYLAFEVGLHFFHSDKHQMAKKTLADGVNPAQAGTTALSIDATGKVFAFDISPNVVFKFPLNNGFEPYTKVGVIVPIHGRLKISTDIYDRYGATTGGSIANLNLHREEEIVPRPTIGFLGALGVNYPVAKKVAAYAEVEYRNVAVSSKSKELTAYSGTGVNPTNGQPVALSFENLEQGEKFTDYKTSLNTSSNTEYVLGTTTRNPNFDKTKNAEDLRSYINIGGLGFSVGVKVSF</sequence>
<organism evidence="4 5">
    <name type="scientific">Solitalea agri</name>
    <dbReference type="NCBI Taxonomy" id="2953739"/>
    <lineage>
        <taxon>Bacteria</taxon>
        <taxon>Pseudomonadati</taxon>
        <taxon>Bacteroidota</taxon>
        <taxon>Sphingobacteriia</taxon>
        <taxon>Sphingobacteriales</taxon>
        <taxon>Sphingobacteriaceae</taxon>
        <taxon>Solitalea</taxon>
    </lineage>
</organism>
<evidence type="ECO:0000313" key="4">
    <source>
        <dbReference type="EMBL" id="MCO4293700.1"/>
    </source>
</evidence>
<dbReference type="InterPro" id="IPR011250">
    <property type="entry name" value="OMP/PagP_B-barrel"/>
</dbReference>
<proteinExistence type="predicted"/>
<dbReference type="InterPro" id="IPR027385">
    <property type="entry name" value="Beta-barrel_OMP"/>
</dbReference>
<keyword evidence="5" id="KW-1185">Reference proteome</keyword>
<dbReference type="AlphaFoldDB" id="A0A9X2F3S1"/>
<gene>
    <name evidence="4" type="ORF">NF867_12580</name>
</gene>
<feature type="domain" description="Outer membrane protein beta-barrel" evidence="3">
    <location>
        <begin position="72"/>
        <end position="248"/>
    </location>
</feature>
<dbReference type="RefSeq" id="WP_252588352.1">
    <property type="nucleotide sequence ID" value="NZ_JAMWYS010000040.1"/>
</dbReference>
<dbReference type="Proteomes" id="UP001155182">
    <property type="component" value="Unassembled WGS sequence"/>
</dbReference>